<evidence type="ECO:0000313" key="3">
    <source>
        <dbReference type="Proteomes" id="UP000218209"/>
    </source>
</evidence>
<protein>
    <submittedName>
        <fullName evidence="2">Uncharacterized protein</fullName>
    </submittedName>
</protein>
<feature type="compositionally biased region" description="Low complexity" evidence="1">
    <location>
        <begin position="56"/>
        <end position="65"/>
    </location>
</feature>
<evidence type="ECO:0000256" key="1">
    <source>
        <dbReference type="SAM" id="MobiDB-lite"/>
    </source>
</evidence>
<sequence length="171" mass="18232">MAAATTAGRTTACRRRRPPRWAWRMGAGAAVVVVATAAAVAAAAAVARRCGIPPSVRAARRSAPAGRRRRPSTSTTRRCFGFRCSARGCSSGCYRRRWPPSRCPSPPSARRSPKCWKCTALPTACRRPSRSTCRRSSPNSRSTGCSCPLPASMASPPGSSLPTLSRRTSTR</sequence>
<proteinExistence type="predicted"/>
<feature type="compositionally biased region" description="Low complexity" evidence="1">
    <location>
        <begin position="134"/>
        <end position="143"/>
    </location>
</feature>
<evidence type="ECO:0000313" key="2">
    <source>
        <dbReference type="EMBL" id="OSX68665.1"/>
    </source>
</evidence>
<gene>
    <name evidence="2" type="ORF">BU14_2414s0001</name>
</gene>
<dbReference type="EMBL" id="KV920222">
    <property type="protein sequence ID" value="OSX68665.1"/>
    <property type="molecule type" value="Genomic_DNA"/>
</dbReference>
<feature type="region of interest" description="Disordered" evidence="1">
    <location>
        <begin position="56"/>
        <end position="75"/>
    </location>
</feature>
<reference evidence="2 3" key="1">
    <citation type="submission" date="2017-03" db="EMBL/GenBank/DDBJ databases">
        <title>WGS assembly of Porphyra umbilicalis.</title>
        <authorList>
            <person name="Brawley S.H."/>
            <person name="Blouin N.A."/>
            <person name="Ficko-Blean E."/>
            <person name="Wheeler G.L."/>
            <person name="Lohr M."/>
            <person name="Goodson H.V."/>
            <person name="Jenkins J.W."/>
            <person name="Blaby-Haas C.E."/>
            <person name="Helliwell K.E."/>
            <person name="Chan C."/>
            <person name="Marriage T."/>
            <person name="Bhattacharya D."/>
            <person name="Klein A.S."/>
            <person name="Badis Y."/>
            <person name="Brodie J."/>
            <person name="Cao Y."/>
            <person name="Collen J."/>
            <person name="Dittami S.M."/>
            <person name="Gachon C.M."/>
            <person name="Green B.R."/>
            <person name="Karpowicz S."/>
            <person name="Kim J.W."/>
            <person name="Kudahl U."/>
            <person name="Lin S."/>
            <person name="Michel G."/>
            <person name="Mittag M."/>
            <person name="Olson B.J."/>
            <person name="Pangilinan J."/>
            <person name="Peng Y."/>
            <person name="Qiu H."/>
            <person name="Shu S."/>
            <person name="Singer J.T."/>
            <person name="Smith A.G."/>
            <person name="Sprecher B.N."/>
            <person name="Wagner V."/>
            <person name="Wang W."/>
            <person name="Wang Z.-Y."/>
            <person name="Yan J."/>
            <person name="Yarish C."/>
            <person name="Zoeuner-Riek S."/>
            <person name="Zhuang Y."/>
            <person name="Zou Y."/>
            <person name="Lindquist E.A."/>
            <person name="Grimwood J."/>
            <person name="Barry K."/>
            <person name="Rokhsar D.S."/>
            <person name="Schmutz J."/>
            <person name="Stiller J.W."/>
            <person name="Grossman A.R."/>
            <person name="Prochnik S.E."/>
        </authorList>
    </citation>
    <scope>NUCLEOTIDE SEQUENCE [LARGE SCALE GENOMIC DNA]</scope>
    <source>
        <strain evidence="2">4086291</strain>
    </source>
</reference>
<dbReference type="AlphaFoldDB" id="A0A1X6NJ75"/>
<feature type="compositionally biased region" description="Low complexity" evidence="1">
    <location>
        <begin position="160"/>
        <end position="171"/>
    </location>
</feature>
<organism evidence="2 3">
    <name type="scientific">Porphyra umbilicalis</name>
    <name type="common">Purple laver</name>
    <name type="synonym">Red alga</name>
    <dbReference type="NCBI Taxonomy" id="2786"/>
    <lineage>
        <taxon>Eukaryota</taxon>
        <taxon>Rhodophyta</taxon>
        <taxon>Bangiophyceae</taxon>
        <taxon>Bangiales</taxon>
        <taxon>Bangiaceae</taxon>
        <taxon>Porphyra</taxon>
    </lineage>
</organism>
<name>A0A1X6NJ75_PORUM</name>
<dbReference type="Proteomes" id="UP000218209">
    <property type="component" value="Unassembled WGS sequence"/>
</dbReference>
<feature type="region of interest" description="Disordered" evidence="1">
    <location>
        <begin position="129"/>
        <end position="171"/>
    </location>
</feature>
<keyword evidence="3" id="KW-1185">Reference proteome</keyword>
<accession>A0A1X6NJ75</accession>